<evidence type="ECO:0000256" key="1">
    <source>
        <dbReference type="ARBA" id="ARBA00010894"/>
    </source>
</evidence>
<comment type="similarity">
    <text evidence="1">Belongs to the YggT family.</text>
</comment>
<dbReference type="GO" id="GO:0016020">
    <property type="term" value="C:membrane"/>
    <property type="evidence" value="ECO:0007669"/>
    <property type="project" value="InterPro"/>
</dbReference>
<dbReference type="PANTHER" id="PTHR33219">
    <property type="entry name" value="YLMG HOMOLOG PROTEIN 2, CHLOROPLASTIC"/>
    <property type="match status" value="1"/>
</dbReference>
<dbReference type="AlphaFoldDB" id="A0A8J7TJY9"/>
<accession>A0A8J7TJY9</accession>
<comment type="caution">
    <text evidence="3">The sequence shown here is derived from an EMBL/GenBank/DDBJ whole genome shotgun (WGS) entry which is preliminary data.</text>
</comment>
<dbReference type="EMBL" id="JAFLCK010000001">
    <property type="protein sequence ID" value="MBN8658794.1"/>
    <property type="molecule type" value="Genomic_DNA"/>
</dbReference>
<reference evidence="3" key="1">
    <citation type="submission" date="2021-02" db="EMBL/GenBank/DDBJ databases">
        <title>Genome-Resolved Metagenomics of a Microbial Community Performing Photosynthetic Biological Nutrient Removal.</title>
        <authorList>
            <person name="Mcdaniel E.A."/>
        </authorList>
    </citation>
    <scope>NUCLEOTIDE SEQUENCE</scope>
    <source>
        <strain evidence="3">UWPOB_OBS1</strain>
    </source>
</reference>
<keyword evidence="2" id="KW-0472">Membrane</keyword>
<proteinExistence type="inferred from homology"/>
<feature type="transmembrane region" description="Helical" evidence="2">
    <location>
        <begin position="59"/>
        <end position="80"/>
    </location>
</feature>
<keyword evidence="2" id="KW-0812">Transmembrane</keyword>
<protein>
    <submittedName>
        <fullName evidence="3">YggT family protein</fullName>
    </submittedName>
</protein>
<feature type="transmembrane region" description="Helical" evidence="2">
    <location>
        <begin position="7"/>
        <end position="28"/>
    </location>
</feature>
<dbReference type="PANTHER" id="PTHR33219:SF14">
    <property type="entry name" value="PROTEIN COFACTOR ASSEMBLY OF COMPLEX C SUBUNIT B CCB3, CHLOROPLASTIC-RELATED"/>
    <property type="match status" value="1"/>
</dbReference>
<organism evidence="3 4">
    <name type="scientific">Candidatus Obscuribacter phosphatis</name>
    <dbReference type="NCBI Taxonomy" id="1906157"/>
    <lineage>
        <taxon>Bacteria</taxon>
        <taxon>Bacillati</taxon>
        <taxon>Candidatus Melainabacteria</taxon>
        <taxon>Candidatus Obscuribacterales</taxon>
        <taxon>Candidatus Obscuribacteraceae</taxon>
        <taxon>Candidatus Obscuribacter</taxon>
    </lineage>
</organism>
<sequence length="84" mass="9520">MAIVVTVLDLVINLFSMALLLWCLISWFPNINRYDQPWRTLDMIVTPVISPIQKVVPPIGNIDISAMVLFVAIGFTRNLLHTLL</sequence>
<name>A0A8J7TJY9_9BACT</name>
<keyword evidence="2" id="KW-1133">Transmembrane helix</keyword>
<evidence type="ECO:0000313" key="4">
    <source>
        <dbReference type="Proteomes" id="UP000664277"/>
    </source>
</evidence>
<dbReference type="InterPro" id="IPR003425">
    <property type="entry name" value="CCB3/YggT"/>
</dbReference>
<evidence type="ECO:0000256" key="2">
    <source>
        <dbReference type="SAM" id="Phobius"/>
    </source>
</evidence>
<gene>
    <name evidence="3" type="ORF">J0M35_00410</name>
</gene>
<dbReference type="Proteomes" id="UP000664277">
    <property type="component" value="Unassembled WGS sequence"/>
</dbReference>
<dbReference type="Pfam" id="PF02325">
    <property type="entry name" value="CCB3_YggT"/>
    <property type="match status" value="1"/>
</dbReference>
<evidence type="ECO:0000313" key="3">
    <source>
        <dbReference type="EMBL" id="MBN8658794.1"/>
    </source>
</evidence>